<reference evidence="2 3" key="2">
    <citation type="journal article" date="2018" name="Annu Rev Anim Biosci">
        <title>Bat Biology, Genomes, and the Bat1K Project: To Generate Chromosome-Level Genomes for All Living Bat Species.</title>
        <authorList>
            <person name="Teeling E.C."/>
            <person name="Vernes S.C."/>
            <person name="Davalos L.M."/>
            <person name="Ray D.A."/>
            <person name="Gilbert M.T.P."/>
            <person name="Myers E."/>
        </authorList>
    </citation>
    <scope>NUCLEOTIDE SEQUENCE</scope>
</reference>
<feature type="chain" id="PRO_5025497813" evidence="1">
    <location>
        <begin position="24"/>
        <end position="47"/>
    </location>
</feature>
<sequence length="47" mass="5706">MPRCLYPWLRLLLSCGWSRLCLLKQCLFTMELRSQEFQSPCTERLRV</sequence>
<evidence type="ECO:0000313" key="2">
    <source>
        <dbReference type="Ensembl" id="ENSRFEP00010007454.1"/>
    </source>
</evidence>
<reference evidence="2" key="5">
    <citation type="submission" date="2025-09" db="UniProtKB">
        <authorList>
            <consortium name="Ensembl"/>
        </authorList>
    </citation>
    <scope>IDENTIFICATION</scope>
</reference>
<dbReference type="AlphaFoldDB" id="A0A671E256"/>
<keyword evidence="3" id="KW-1185">Reference proteome</keyword>
<protein>
    <submittedName>
        <fullName evidence="2">Uncharacterized protein</fullName>
    </submittedName>
</protein>
<accession>A0A671E256</accession>
<reference evidence="2" key="4">
    <citation type="submission" date="2025-08" db="UniProtKB">
        <authorList>
            <consortium name="Ensembl"/>
        </authorList>
    </citation>
    <scope>IDENTIFICATION</scope>
</reference>
<proteinExistence type="predicted"/>
<evidence type="ECO:0000256" key="1">
    <source>
        <dbReference type="SAM" id="SignalP"/>
    </source>
</evidence>
<dbReference type="GeneTree" id="ENSGT00960000190089"/>
<dbReference type="Ensembl" id="ENSRFET00010008151.1">
    <property type="protein sequence ID" value="ENSRFEP00010007454.1"/>
    <property type="gene ID" value="ENSRFEG00010005026.1"/>
</dbReference>
<dbReference type="Proteomes" id="UP000472240">
    <property type="component" value="Chromosome 2"/>
</dbReference>
<organism evidence="2 3">
    <name type="scientific">Rhinolophus ferrumequinum</name>
    <name type="common">Greater horseshoe bat</name>
    <dbReference type="NCBI Taxonomy" id="59479"/>
    <lineage>
        <taxon>Eukaryota</taxon>
        <taxon>Metazoa</taxon>
        <taxon>Chordata</taxon>
        <taxon>Craniata</taxon>
        <taxon>Vertebrata</taxon>
        <taxon>Euteleostomi</taxon>
        <taxon>Mammalia</taxon>
        <taxon>Eutheria</taxon>
        <taxon>Laurasiatheria</taxon>
        <taxon>Chiroptera</taxon>
        <taxon>Yinpterochiroptera</taxon>
        <taxon>Rhinolophoidea</taxon>
        <taxon>Rhinolophidae</taxon>
        <taxon>Rhinolophinae</taxon>
        <taxon>Rhinolophus</taxon>
    </lineage>
</organism>
<reference evidence="3" key="3">
    <citation type="submission" date="2018-12" db="EMBL/GenBank/DDBJ databases">
        <title>G10K-VGP greater horseshoe bat female genome, primary haplotype.</title>
        <authorList>
            <person name="Teeling E."/>
            <person name="Myers G."/>
            <person name="Vernes S."/>
            <person name="Pippel M."/>
            <person name="Winkler S."/>
            <person name="Fedrigo O."/>
            <person name="Rhie A."/>
            <person name="Koren S."/>
            <person name="Phillippy A."/>
            <person name="Lewin H."/>
            <person name="Damas J."/>
            <person name="Howe K."/>
            <person name="Mountcastle J."/>
            <person name="Jarvis E.D."/>
        </authorList>
    </citation>
    <scope>NUCLEOTIDE SEQUENCE [LARGE SCALE GENOMIC DNA]</scope>
</reference>
<reference evidence="2 3" key="1">
    <citation type="journal article" date="2015" name="Annu Rev Anim Biosci">
        <title>The Genome 10K Project: a way forward.</title>
        <authorList>
            <person name="Koepfli K.P."/>
            <person name="Paten B."/>
            <person name="O'Brien S.J."/>
            <person name="Koepfli K.P."/>
            <person name="Paten B."/>
            <person name="Antunes A."/>
            <person name="Belov K."/>
            <person name="Bustamante C."/>
            <person name="Castoe T.A."/>
            <person name="Clawson H."/>
            <person name="Crawford A.J."/>
            <person name="Diekhans M."/>
            <person name="Distel D."/>
            <person name="Durbin R."/>
            <person name="Earl D."/>
            <person name="Fujita M.K."/>
            <person name="Gamble T."/>
            <person name="Georges A."/>
            <person name="Gemmell N."/>
            <person name="Gilbert M.T."/>
            <person name="Graves J.M."/>
            <person name="Green R.E."/>
            <person name="Hickey G."/>
            <person name="Jarvis E.D."/>
            <person name="Johnson W."/>
            <person name="Komissarov A."/>
            <person name="Korf I."/>
            <person name="Kuhn R."/>
            <person name="Larkin D.M."/>
            <person name="Lewin H."/>
            <person name="Lopez J.V."/>
            <person name="Ma J."/>
            <person name="Marques-Bonet T."/>
            <person name="Miller W."/>
            <person name="Murphy R."/>
            <person name="Pevzner P."/>
            <person name="Shapiro B."/>
            <person name="Steiner C."/>
            <person name="Tamazian G."/>
            <person name="Venkatesh B."/>
            <person name="Wang J."/>
            <person name="Wayne R."/>
            <person name="Wiley E."/>
            <person name="Yang H."/>
            <person name="Zhang G."/>
            <person name="Haussler D."/>
            <person name="Ryder O."/>
            <person name="O'Brien S.J."/>
        </authorList>
    </citation>
    <scope>NUCLEOTIDE SEQUENCE</scope>
</reference>
<keyword evidence="1" id="KW-0732">Signal</keyword>
<evidence type="ECO:0000313" key="3">
    <source>
        <dbReference type="Proteomes" id="UP000472240"/>
    </source>
</evidence>
<dbReference type="InParanoid" id="A0A671E256"/>
<feature type="signal peptide" evidence="1">
    <location>
        <begin position="1"/>
        <end position="23"/>
    </location>
</feature>
<name>A0A671E256_RHIFE</name>